<keyword evidence="4" id="KW-0378">Hydrolase</keyword>
<proteinExistence type="predicted"/>
<comment type="cofactor">
    <cofactor evidence="1">
        <name>Mn(2+)</name>
        <dbReference type="ChEBI" id="CHEBI:29035"/>
    </cofactor>
</comment>
<evidence type="ECO:0000256" key="2">
    <source>
        <dbReference type="ARBA" id="ARBA00001946"/>
    </source>
</evidence>
<gene>
    <name evidence="8" type="ORF">LUCI_4125</name>
</gene>
<dbReference type="AlphaFoldDB" id="A0A498RBH1"/>
<protein>
    <recommendedName>
        <fullName evidence="7">Nudix hydrolase domain-containing protein</fullName>
    </recommendedName>
</protein>
<feature type="domain" description="Nudix hydrolase" evidence="7">
    <location>
        <begin position="26"/>
        <end position="166"/>
    </location>
</feature>
<dbReference type="EMBL" id="UPPP01000098">
    <property type="protein sequence ID" value="VBB08844.1"/>
    <property type="molecule type" value="Genomic_DNA"/>
</dbReference>
<dbReference type="Gene3D" id="3.90.79.10">
    <property type="entry name" value="Nucleoside Triphosphate Pyrophosphohydrolase"/>
    <property type="match status" value="1"/>
</dbReference>
<dbReference type="GO" id="GO:0010945">
    <property type="term" value="F:coenzyme A diphosphatase activity"/>
    <property type="evidence" value="ECO:0007669"/>
    <property type="project" value="InterPro"/>
</dbReference>
<dbReference type="SUPFAM" id="SSF55811">
    <property type="entry name" value="Nudix"/>
    <property type="match status" value="1"/>
</dbReference>
<dbReference type="OrthoDB" id="9802805at2"/>
<evidence type="ECO:0000256" key="6">
    <source>
        <dbReference type="ARBA" id="ARBA00023211"/>
    </source>
</evidence>
<evidence type="ECO:0000256" key="1">
    <source>
        <dbReference type="ARBA" id="ARBA00001936"/>
    </source>
</evidence>
<dbReference type="InterPro" id="IPR015797">
    <property type="entry name" value="NUDIX_hydrolase-like_dom_sf"/>
</dbReference>
<reference evidence="8 9" key="1">
    <citation type="submission" date="2018-06" db="EMBL/GenBank/DDBJ databases">
        <authorList>
            <person name="Strepis N."/>
        </authorList>
    </citation>
    <scope>NUCLEOTIDE SEQUENCE [LARGE SCALE GENOMIC DNA]</scope>
    <source>
        <strain evidence="8">LUCI</strain>
    </source>
</reference>
<sequence>MNRDFCQQIQQLLSDRPAMNLCEYDFAPSAVLLPLVIQGEEPAVLFEIRSEKLHRQPGEICFPGGRIEKTDARPVAAALRETCEELGVCRQQIAVLGPLDYVVSPIGVLLYPFVGYIDNVQTIRPNQDEVGAVFTVPLHWLVAAEPLVAHMQMATKPQDDFPFDLLPDDYPKDWKIRTTYPLLFYQYGKYTIWGLTAKVLHNFLSLYKTSFVGA</sequence>
<organism evidence="8 9">
    <name type="scientific">Lucifera butyrica</name>
    <dbReference type="NCBI Taxonomy" id="1351585"/>
    <lineage>
        <taxon>Bacteria</taxon>
        <taxon>Bacillati</taxon>
        <taxon>Bacillota</taxon>
        <taxon>Negativicutes</taxon>
        <taxon>Veillonellales</taxon>
        <taxon>Veillonellaceae</taxon>
        <taxon>Lucifera</taxon>
    </lineage>
</organism>
<dbReference type="RefSeq" id="WP_122629688.1">
    <property type="nucleotide sequence ID" value="NZ_UPPP01000098.1"/>
</dbReference>
<keyword evidence="9" id="KW-1185">Reference proteome</keyword>
<keyword evidence="6" id="KW-0464">Manganese</keyword>
<dbReference type="PROSITE" id="PS51462">
    <property type="entry name" value="NUDIX"/>
    <property type="match status" value="1"/>
</dbReference>
<evidence type="ECO:0000313" key="9">
    <source>
        <dbReference type="Proteomes" id="UP000277811"/>
    </source>
</evidence>
<dbReference type="InterPro" id="IPR000086">
    <property type="entry name" value="NUDIX_hydrolase_dom"/>
</dbReference>
<dbReference type="Proteomes" id="UP000277811">
    <property type="component" value="Unassembled WGS sequence"/>
</dbReference>
<dbReference type="GO" id="GO:0046872">
    <property type="term" value="F:metal ion binding"/>
    <property type="evidence" value="ECO:0007669"/>
    <property type="project" value="UniProtKB-KW"/>
</dbReference>
<comment type="cofactor">
    <cofactor evidence="2">
        <name>Mg(2+)</name>
        <dbReference type="ChEBI" id="CHEBI:18420"/>
    </cofactor>
</comment>
<evidence type="ECO:0000256" key="5">
    <source>
        <dbReference type="ARBA" id="ARBA00022842"/>
    </source>
</evidence>
<name>A0A498RBH1_9FIRM</name>
<evidence type="ECO:0000259" key="7">
    <source>
        <dbReference type="PROSITE" id="PS51462"/>
    </source>
</evidence>
<dbReference type="Pfam" id="PF00293">
    <property type="entry name" value="NUDIX"/>
    <property type="match status" value="1"/>
</dbReference>
<keyword evidence="3" id="KW-0479">Metal-binding</keyword>
<dbReference type="PANTHER" id="PTHR12992">
    <property type="entry name" value="NUDIX HYDROLASE"/>
    <property type="match status" value="1"/>
</dbReference>
<dbReference type="InterPro" id="IPR045121">
    <property type="entry name" value="CoAse"/>
</dbReference>
<evidence type="ECO:0000256" key="4">
    <source>
        <dbReference type="ARBA" id="ARBA00022801"/>
    </source>
</evidence>
<evidence type="ECO:0000256" key="3">
    <source>
        <dbReference type="ARBA" id="ARBA00022723"/>
    </source>
</evidence>
<accession>A0A498RBH1</accession>
<dbReference type="CDD" id="cd03426">
    <property type="entry name" value="NUDIX_CoAse_Nudt7"/>
    <property type="match status" value="1"/>
</dbReference>
<dbReference type="PANTHER" id="PTHR12992:SF11">
    <property type="entry name" value="MITOCHONDRIAL COENZYME A DIPHOSPHATASE NUDT8"/>
    <property type="match status" value="1"/>
</dbReference>
<keyword evidence="5" id="KW-0460">Magnesium</keyword>
<evidence type="ECO:0000313" key="8">
    <source>
        <dbReference type="EMBL" id="VBB08844.1"/>
    </source>
</evidence>